<evidence type="ECO:0000313" key="2">
    <source>
        <dbReference type="EMBL" id="MBB2184158.1"/>
    </source>
</evidence>
<feature type="transmembrane region" description="Helical" evidence="1">
    <location>
        <begin position="84"/>
        <end position="106"/>
    </location>
</feature>
<organism evidence="2 3">
    <name type="scientific">Variimorphobacter saccharofermentans</name>
    <dbReference type="NCBI Taxonomy" id="2755051"/>
    <lineage>
        <taxon>Bacteria</taxon>
        <taxon>Bacillati</taxon>
        <taxon>Bacillota</taxon>
        <taxon>Clostridia</taxon>
        <taxon>Lachnospirales</taxon>
        <taxon>Lachnospiraceae</taxon>
        <taxon>Variimorphobacter</taxon>
    </lineage>
</organism>
<evidence type="ECO:0000256" key="1">
    <source>
        <dbReference type="SAM" id="Phobius"/>
    </source>
</evidence>
<sequence>MRFKRSKEMIHFSGRRNTKMGIISMIIGIVVLIGFLTISMISGLAGGKGGMLLGIIGILLFALAVLGFILSYKSFKKKDIFYRFPMIGAVINGIMTIVLLVIYIMGFAV</sequence>
<gene>
    <name evidence="2" type="ORF">H0486_14860</name>
</gene>
<keyword evidence="1" id="KW-0812">Transmembrane</keyword>
<evidence type="ECO:0000313" key="3">
    <source>
        <dbReference type="Proteomes" id="UP000574276"/>
    </source>
</evidence>
<keyword evidence="3" id="KW-1185">Reference proteome</keyword>
<proteinExistence type="predicted"/>
<accession>A0A839K455</accession>
<dbReference type="RefSeq" id="WP_228353752.1">
    <property type="nucleotide sequence ID" value="NZ_JACEGA010000001.1"/>
</dbReference>
<dbReference type="AlphaFoldDB" id="A0A839K455"/>
<feature type="transmembrane region" description="Helical" evidence="1">
    <location>
        <begin position="21"/>
        <end position="45"/>
    </location>
</feature>
<keyword evidence="1" id="KW-1133">Transmembrane helix</keyword>
<dbReference type="EMBL" id="JACEGA010000001">
    <property type="protein sequence ID" value="MBB2184158.1"/>
    <property type="molecule type" value="Genomic_DNA"/>
</dbReference>
<keyword evidence="1" id="KW-0472">Membrane</keyword>
<reference evidence="2 3" key="1">
    <citation type="submission" date="2020-07" db="EMBL/GenBank/DDBJ databases">
        <title>Characterization and genome sequencing of isolate MD1, a novel member within the family Lachnospiraceae.</title>
        <authorList>
            <person name="Rettenmaier R."/>
            <person name="Di Bello L."/>
            <person name="Zinser C."/>
            <person name="Scheitz K."/>
            <person name="Liebl W."/>
            <person name="Zverlov V."/>
        </authorList>
    </citation>
    <scope>NUCLEOTIDE SEQUENCE [LARGE SCALE GENOMIC DNA]</scope>
    <source>
        <strain evidence="2 3">MD1</strain>
    </source>
</reference>
<protein>
    <submittedName>
        <fullName evidence="2">Uncharacterized protein</fullName>
    </submittedName>
</protein>
<dbReference type="Pfam" id="PF19639">
    <property type="entry name" value="DUF6142"/>
    <property type="match status" value="1"/>
</dbReference>
<comment type="caution">
    <text evidence="2">The sequence shown here is derived from an EMBL/GenBank/DDBJ whole genome shotgun (WGS) entry which is preliminary data.</text>
</comment>
<feature type="transmembrane region" description="Helical" evidence="1">
    <location>
        <begin position="51"/>
        <end position="72"/>
    </location>
</feature>
<dbReference type="InterPro" id="IPR046140">
    <property type="entry name" value="DUF6142"/>
</dbReference>
<name>A0A839K455_9FIRM</name>
<dbReference type="Proteomes" id="UP000574276">
    <property type="component" value="Unassembled WGS sequence"/>
</dbReference>